<comment type="caution">
    <text evidence="7">The sequence shown here is derived from an EMBL/GenBank/DDBJ whole genome shotgun (WGS) entry which is preliminary data.</text>
</comment>
<keyword evidence="3 6" id="KW-0812">Transmembrane</keyword>
<keyword evidence="2" id="KW-1003">Cell membrane</keyword>
<accession>A0A5D9C5Y4</accession>
<dbReference type="NCBIfam" id="TIGR00765">
    <property type="entry name" value="yihY_not_rbn"/>
    <property type="match status" value="1"/>
</dbReference>
<feature type="transmembrane region" description="Helical" evidence="6">
    <location>
        <begin position="262"/>
        <end position="283"/>
    </location>
</feature>
<gene>
    <name evidence="7" type="ORF">FYJ91_12050</name>
</gene>
<comment type="subcellular location">
    <subcellularLocation>
        <location evidence="1">Cell membrane</location>
        <topology evidence="1">Multi-pass membrane protein</topology>
    </subcellularLocation>
</comment>
<keyword evidence="5 6" id="KW-0472">Membrane</keyword>
<evidence type="ECO:0000256" key="2">
    <source>
        <dbReference type="ARBA" id="ARBA00022475"/>
    </source>
</evidence>
<dbReference type="GO" id="GO:0005886">
    <property type="term" value="C:plasma membrane"/>
    <property type="evidence" value="ECO:0007669"/>
    <property type="project" value="UniProtKB-SubCell"/>
</dbReference>
<evidence type="ECO:0000256" key="4">
    <source>
        <dbReference type="ARBA" id="ARBA00022989"/>
    </source>
</evidence>
<evidence type="ECO:0000256" key="3">
    <source>
        <dbReference type="ARBA" id="ARBA00022692"/>
    </source>
</evidence>
<feature type="transmembrane region" description="Helical" evidence="6">
    <location>
        <begin position="111"/>
        <end position="139"/>
    </location>
</feature>
<dbReference type="PANTHER" id="PTHR30213">
    <property type="entry name" value="INNER MEMBRANE PROTEIN YHJD"/>
    <property type="match status" value="1"/>
</dbReference>
<dbReference type="Pfam" id="PF03631">
    <property type="entry name" value="Virul_fac_BrkB"/>
    <property type="match status" value="1"/>
</dbReference>
<dbReference type="EMBL" id="VTOU01000003">
    <property type="protein sequence ID" value="TZG26532.1"/>
    <property type="molecule type" value="Genomic_DNA"/>
</dbReference>
<dbReference type="PANTHER" id="PTHR30213:SF0">
    <property type="entry name" value="UPF0761 MEMBRANE PROTEIN YIHY"/>
    <property type="match status" value="1"/>
</dbReference>
<feature type="transmembrane region" description="Helical" evidence="6">
    <location>
        <begin position="151"/>
        <end position="175"/>
    </location>
</feature>
<evidence type="ECO:0000256" key="6">
    <source>
        <dbReference type="SAM" id="Phobius"/>
    </source>
</evidence>
<reference evidence="7 8" key="1">
    <citation type="submission" date="2019-08" db="EMBL/GenBank/DDBJ databases">
        <authorList>
            <person name="Wang G."/>
            <person name="Xu Z."/>
        </authorList>
    </citation>
    <scope>NUCLEOTIDE SEQUENCE [LARGE SCALE GENOMIC DNA]</scope>
    <source>
        <strain evidence="7 8">ZX</strain>
    </source>
</reference>
<proteinExistence type="predicted"/>
<feature type="transmembrane region" description="Helical" evidence="6">
    <location>
        <begin position="225"/>
        <end position="250"/>
    </location>
</feature>
<evidence type="ECO:0000313" key="8">
    <source>
        <dbReference type="Proteomes" id="UP000322077"/>
    </source>
</evidence>
<name>A0A5D9C5Y4_9SPHN</name>
<evidence type="ECO:0000313" key="7">
    <source>
        <dbReference type="EMBL" id="TZG26532.1"/>
    </source>
</evidence>
<sequence length="432" mass="44493">MRDLKELAAGRAAASPYKMGWPAWKQVLKRVWSESSEDNIGLVAAGVAFYGFLAIIPLLGSVVLLYGLIADTDTVLHDIRALVTTLPAYVAKLIADQLVEVVTASTGKKGLGLLAAFGLALFGARNGAASLITALNIAYEEAETRGIVRQTLLALGITACGVLLALVAVLAIAALGHLESLLPSLPDALLVLGKLAAYALLGLGGAAGAATLYRYGPDRAKARWVWLTPGSLFAAFGWLLLSLGFGVYVANVDDYSATYGSLSAIVVLLTWLYLSSFILLLGAELNAELEHQTARDTTEGTETPLGTRQAWVADHVAGASAADEAPHPSPLSDEPVTADKIMGEEDAVETGASVVIIASDPAPRSIATEAATIRGAAAGSRLVGLGRVGVVPSIAAAGGLVLLRRRGQALKGGALLFVAGGLAFLGRRGPVG</sequence>
<keyword evidence="4 6" id="KW-1133">Transmembrane helix</keyword>
<dbReference type="AlphaFoldDB" id="A0A5D9C5Y4"/>
<dbReference type="InterPro" id="IPR017039">
    <property type="entry name" value="Virul_fac_BrkB"/>
</dbReference>
<evidence type="ECO:0000256" key="5">
    <source>
        <dbReference type="ARBA" id="ARBA00023136"/>
    </source>
</evidence>
<feature type="transmembrane region" description="Helical" evidence="6">
    <location>
        <begin position="195"/>
        <end position="213"/>
    </location>
</feature>
<evidence type="ECO:0000256" key="1">
    <source>
        <dbReference type="ARBA" id="ARBA00004651"/>
    </source>
</evidence>
<organism evidence="7 8">
    <name type="scientific">Sphingomonas montanisoli</name>
    <dbReference type="NCBI Taxonomy" id="2606412"/>
    <lineage>
        <taxon>Bacteria</taxon>
        <taxon>Pseudomonadati</taxon>
        <taxon>Pseudomonadota</taxon>
        <taxon>Alphaproteobacteria</taxon>
        <taxon>Sphingomonadales</taxon>
        <taxon>Sphingomonadaceae</taxon>
        <taxon>Sphingomonas</taxon>
    </lineage>
</organism>
<feature type="transmembrane region" description="Helical" evidence="6">
    <location>
        <begin position="40"/>
        <end position="69"/>
    </location>
</feature>
<protein>
    <submittedName>
        <fullName evidence="7">YihY/virulence factor BrkB family protein</fullName>
    </submittedName>
</protein>
<dbReference type="Proteomes" id="UP000322077">
    <property type="component" value="Unassembled WGS sequence"/>
</dbReference>
<keyword evidence="8" id="KW-1185">Reference proteome</keyword>